<evidence type="ECO:0000256" key="5">
    <source>
        <dbReference type="ARBA" id="ARBA00029447"/>
    </source>
</evidence>
<dbReference type="OrthoDB" id="358716at2"/>
<dbReference type="CDD" id="cd11386">
    <property type="entry name" value="MCP_signal"/>
    <property type="match status" value="1"/>
</dbReference>
<dbReference type="InterPro" id="IPR004089">
    <property type="entry name" value="MCPsignal_dom"/>
</dbReference>
<evidence type="ECO:0000256" key="7">
    <source>
        <dbReference type="SAM" id="Phobius"/>
    </source>
</evidence>
<dbReference type="Pfam" id="PF00015">
    <property type="entry name" value="MCPsignal"/>
    <property type="match status" value="1"/>
</dbReference>
<dbReference type="FunFam" id="1.10.287.950:FF:000001">
    <property type="entry name" value="Methyl-accepting chemotaxis sensory transducer"/>
    <property type="match status" value="1"/>
</dbReference>
<comment type="caution">
    <text evidence="10">The sequence shown here is derived from an EMBL/GenBank/DDBJ whole genome shotgun (WGS) entry which is preliminary data.</text>
</comment>
<evidence type="ECO:0000313" key="10">
    <source>
        <dbReference type="EMBL" id="RCX14437.1"/>
    </source>
</evidence>
<evidence type="ECO:0000259" key="9">
    <source>
        <dbReference type="PROSITE" id="PS50885"/>
    </source>
</evidence>
<reference evidence="10 11" key="1">
    <citation type="submission" date="2018-07" db="EMBL/GenBank/DDBJ databases">
        <title>Genomic Encyclopedia of Type Strains, Phase III (KMG-III): the genomes of soil and plant-associated and newly described type strains.</title>
        <authorList>
            <person name="Whitman W."/>
        </authorList>
    </citation>
    <scope>NUCLEOTIDE SEQUENCE [LARGE SCALE GENOMIC DNA]</scope>
    <source>
        <strain evidence="10 11">CECT 8333</strain>
    </source>
</reference>
<dbReference type="Gene3D" id="1.10.287.950">
    <property type="entry name" value="Methyl-accepting chemotaxis protein"/>
    <property type="match status" value="1"/>
</dbReference>
<dbReference type="InterPro" id="IPR024478">
    <property type="entry name" value="HlyB_4HB_MCP"/>
</dbReference>
<dbReference type="PANTHER" id="PTHR32089:SF112">
    <property type="entry name" value="LYSOZYME-LIKE PROTEIN-RELATED"/>
    <property type="match status" value="1"/>
</dbReference>
<gene>
    <name evidence="10" type="ORF">DFP94_11745</name>
</gene>
<dbReference type="AlphaFoldDB" id="A0A369B1Z8"/>
<feature type="transmembrane region" description="Helical" evidence="7">
    <location>
        <begin position="193"/>
        <end position="212"/>
    </location>
</feature>
<feature type="domain" description="Methyl-accepting transducer" evidence="8">
    <location>
        <begin position="271"/>
        <end position="493"/>
    </location>
</feature>
<keyword evidence="7" id="KW-0812">Transmembrane</keyword>
<dbReference type="InterPro" id="IPR003660">
    <property type="entry name" value="HAMP_dom"/>
</dbReference>
<dbReference type="SUPFAM" id="SSF58104">
    <property type="entry name" value="Methyl-accepting chemotaxis protein (MCP) signaling domain"/>
    <property type="match status" value="1"/>
</dbReference>
<evidence type="ECO:0000256" key="4">
    <source>
        <dbReference type="ARBA" id="ARBA00023224"/>
    </source>
</evidence>
<dbReference type="Pfam" id="PF12729">
    <property type="entry name" value="4HB_MCP_1"/>
    <property type="match status" value="1"/>
</dbReference>
<dbReference type="CDD" id="cd19411">
    <property type="entry name" value="MCP2201-like_sensor"/>
    <property type="match status" value="1"/>
</dbReference>
<dbReference type="GO" id="GO:0005886">
    <property type="term" value="C:plasma membrane"/>
    <property type="evidence" value="ECO:0007669"/>
    <property type="project" value="UniProtKB-SubCell"/>
</dbReference>
<dbReference type="Pfam" id="PF00672">
    <property type="entry name" value="HAMP"/>
    <property type="match status" value="1"/>
</dbReference>
<keyword evidence="4 6" id="KW-0807">Transducer</keyword>
<keyword evidence="3 7" id="KW-0472">Membrane</keyword>
<accession>A0A369B1Z8</accession>
<sequence>MGWFRNLKISVKLYFGFFLMAALLVFIGYFGLNSIDKLSDSMSDMYDNNLVTIRDISAASGLYQRIRVNIRDMEIMDESKAVRDDYNQKIDSFIDEVEGNIKRYQSTELTSREEELLATLNPAWDAFKQDLDEAKALIFENKTDEFFALLRGELDKSGDTVMGIIEQLVAVNVELAEERNDQADQLYLDSRNITFIILVISVLLGIAFSVILSRSISNPLHRVVKLVDKVSKGDLTETTEVNSKDEIGRLTSSTNDMILSLRGIVGGVLTTAEGVSAAAQQISASTEEIAGGSAGQAHAAQTINELFKELSAATHAVARIAEQASDISDDTMNIAEQGGKVVRSSVEGINQINVQVAKLEEDSNLIGEIIEVIDDIAEQTNLLALNAAIEAARAGDQGRGFAVVADEVRKLAERSGEATKQITDIIKGMQENTRQSVKATRDGVTLTKQTGEAFEHIITKINESAGKVTEIAAASQQQAAQSAEVMAAVENISAVTEESAVSCEETASAAQSLAGLAEELNHTVSVFKVNS</sequence>
<dbReference type="InterPro" id="IPR047347">
    <property type="entry name" value="YvaQ-like_sensor"/>
</dbReference>
<name>A0A369B1Z8_9BACL</name>
<dbReference type="RefSeq" id="WP_114498904.1">
    <property type="nucleotide sequence ID" value="NZ_QPJW01000017.1"/>
</dbReference>
<dbReference type="PROSITE" id="PS50111">
    <property type="entry name" value="CHEMOTAXIS_TRANSDUC_2"/>
    <property type="match status" value="1"/>
</dbReference>
<feature type="domain" description="HAMP" evidence="9">
    <location>
        <begin position="214"/>
        <end position="266"/>
    </location>
</feature>
<dbReference type="EMBL" id="QPJW01000017">
    <property type="protein sequence ID" value="RCX14437.1"/>
    <property type="molecule type" value="Genomic_DNA"/>
</dbReference>
<feature type="transmembrane region" description="Helical" evidence="7">
    <location>
        <begin position="13"/>
        <end position="32"/>
    </location>
</feature>
<dbReference type="Proteomes" id="UP000253090">
    <property type="component" value="Unassembled WGS sequence"/>
</dbReference>
<dbReference type="PROSITE" id="PS50885">
    <property type="entry name" value="HAMP"/>
    <property type="match status" value="1"/>
</dbReference>
<dbReference type="CDD" id="cd06225">
    <property type="entry name" value="HAMP"/>
    <property type="match status" value="1"/>
</dbReference>
<evidence type="ECO:0000313" key="11">
    <source>
        <dbReference type="Proteomes" id="UP000253090"/>
    </source>
</evidence>
<comment type="subcellular location">
    <subcellularLocation>
        <location evidence="1">Cell membrane</location>
    </subcellularLocation>
</comment>
<keyword evidence="7" id="KW-1133">Transmembrane helix</keyword>
<proteinExistence type="inferred from homology"/>
<evidence type="ECO:0000256" key="3">
    <source>
        <dbReference type="ARBA" id="ARBA00023136"/>
    </source>
</evidence>
<keyword evidence="2" id="KW-1003">Cell membrane</keyword>
<dbReference type="SMART" id="SM00283">
    <property type="entry name" value="MA"/>
    <property type="match status" value="1"/>
</dbReference>
<evidence type="ECO:0000256" key="1">
    <source>
        <dbReference type="ARBA" id="ARBA00004236"/>
    </source>
</evidence>
<evidence type="ECO:0000259" key="8">
    <source>
        <dbReference type="PROSITE" id="PS50111"/>
    </source>
</evidence>
<dbReference type="SMART" id="SM00304">
    <property type="entry name" value="HAMP"/>
    <property type="match status" value="1"/>
</dbReference>
<dbReference type="GO" id="GO:0007165">
    <property type="term" value="P:signal transduction"/>
    <property type="evidence" value="ECO:0007669"/>
    <property type="project" value="UniProtKB-KW"/>
</dbReference>
<evidence type="ECO:0000256" key="2">
    <source>
        <dbReference type="ARBA" id="ARBA00022475"/>
    </source>
</evidence>
<evidence type="ECO:0000256" key="6">
    <source>
        <dbReference type="PROSITE-ProRule" id="PRU00284"/>
    </source>
</evidence>
<comment type="similarity">
    <text evidence="5">Belongs to the methyl-accepting chemotaxis (MCP) protein family.</text>
</comment>
<dbReference type="PANTHER" id="PTHR32089">
    <property type="entry name" value="METHYL-ACCEPTING CHEMOTAXIS PROTEIN MCPB"/>
    <property type="match status" value="1"/>
</dbReference>
<organism evidence="10 11">
    <name type="scientific">Fontibacillus phaseoli</name>
    <dbReference type="NCBI Taxonomy" id="1416533"/>
    <lineage>
        <taxon>Bacteria</taxon>
        <taxon>Bacillati</taxon>
        <taxon>Bacillota</taxon>
        <taxon>Bacilli</taxon>
        <taxon>Bacillales</taxon>
        <taxon>Paenibacillaceae</taxon>
        <taxon>Fontibacillus</taxon>
    </lineage>
</organism>
<protein>
    <submittedName>
        <fullName evidence="10">Methyl-accepting chemotaxis protein</fullName>
    </submittedName>
</protein>
<dbReference type="GO" id="GO:0006935">
    <property type="term" value="P:chemotaxis"/>
    <property type="evidence" value="ECO:0007669"/>
    <property type="project" value="UniProtKB-ARBA"/>
</dbReference>
<keyword evidence="11" id="KW-1185">Reference proteome</keyword>